<dbReference type="CTD" id="388695"/>
<dbReference type="OrthoDB" id="2107166at2759"/>
<name>A0A3B3SHM6_9TELE</name>
<dbReference type="InterPro" id="IPR036779">
    <property type="entry name" value="LysM_dom_sf"/>
</dbReference>
<protein>
    <recommendedName>
        <fullName evidence="1">LysM and putative peptidoglycan-binding domain-containing protein 1</fullName>
    </recommendedName>
</protein>
<dbReference type="PANTHER" id="PTHR20932:SF2">
    <property type="entry name" value="AND PUTATIVE PEPTIDOGLYCAN-BINDING DOMAIN-CONTAINING PROTEIN 1-RELATED"/>
    <property type="match status" value="1"/>
</dbReference>
<dbReference type="SMART" id="SM00257">
    <property type="entry name" value="LysM"/>
    <property type="match status" value="1"/>
</dbReference>
<evidence type="ECO:0000313" key="5">
    <source>
        <dbReference type="Proteomes" id="UP000261540"/>
    </source>
</evidence>
<dbReference type="Pfam" id="PF01476">
    <property type="entry name" value="LysM"/>
    <property type="match status" value="1"/>
</dbReference>
<sequence length="226" mass="24853">MSSESAPLPTGAKGRPEAGRTRSYGSLVQCSVSPLRQRHIEHHVQPGETLQGLALKYGVSMEQIKRANRLYTNDPVFLKKSISIPVLADFDAFTNGVSADEEMEQSYSNKSREGQAKHRKPADVKEEERVRPPEGPELSPMDFLKRMDAQISQSKMAAVKKIREGHRQFACMEDSHPGGASSHQATGNAVAASSTTNQRAMLGAVPLTITKRATVLKDHEDEIFEL</sequence>
<dbReference type="AlphaFoldDB" id="A0A3B3SHM6"/>
<dbReference type="SUPFAM" id="SSF54106">
    <property type="entry name" value="LysM domain"/>
    <property type="match status" value="1"/>
</dbReference>
<evidence type="ECO:0000256" key="1">
    <source>
        <dbReference type="ARBA" id="ARBA00040996"/>
    </source>
</evidence>
<dbReference type="Ensembl" id="ENSPKIT00000010586.1">
    <property type="protein sequence ID" value="ENSPKIP00000029785.1"/>
    <property type="gene ID" value="ENSPKIG00000010901.1"/>
</dbReference>
<evidence type="ECO:0000313" key="4">
    <source>
        <dbReference type="Ensembl" id="ENSPKIP00000029785.1"/>
    </source>
</evidence>
<dbReference type="Proteomes" id="UP000261540">
    <property type="component" value="Unplaced"/>
</dbReference>
<dbReference type="CDD" id="cd00118">
    <property type="entry name" value="LysM"/>
    <property type="match status" value="1"/>
</dbReference>
<dbReference type="STRING" id="1676925.ENSPKIP00000029785"/>
<dbReference type="GeneTree" id="ENSGT00940000160002"/>
<feature type="domain" description="LysM" evidence="3">
    <location>
        <begin position="40"/>
        <end position="84"/>
    </location>
</feature>
<dbReference type="Gene3D" id="3.10.350.10">
    <property type="entry name" value="LysM domain"/>
    <property type="match status" value="1"/>
</dbReference>
<keyword evidence="5" id="KW-1185">Reference proteome</keyword>
<accession>A0A3B3SHM6</accession>
<reference evidence="4" key="2">
    <citation type="submission" date="2025-09" db="UniProtKB">
        <authorList>
            <consortium name="Ensembl"/>
        </authorList>
    </citation>
    <scope>IDENTIFICATION</scope>
</reference>
<dbReference type="GeneID" id="111838393"/>
<feature type="region of interest" description="Disordered" evidence="2">
    <location>
        <begin position="101"/>
        <end position="141"/>
    </location>
</feature>
<feature type="region of interest" description="Disordered" evidence="2">
    <location>
        <begin position="1"/>
        <end position="24"/>
    </location>
</feature>
<feature type="compositionally biased region" description="Basic and acidic residues" evidence="2">
    <location>
        <begin position="110"/>
        <end position="134"/>
    </location>
</feature>
<evidence type="ECO:0000259" key="3">
    <source>
        <dbReference type="PROSITE" id="PS51782"/>
    </source>
</evidence>
<dbReference type="InterPro" id="IPR018392">
    <property type="entry name" value="LysM"/>
</dbReference>
<dbReference type="KEGG" id="pki:111838393"/>
<proteinExistence type="predicted"/>
<reference evidence="4" key="1">
    <citation type="submission" date="2025-08" db="UniProtKB">
        <authorList>
            <consortium name="Ensembl"/>
        </authorList>
    </citation>
    <scope>IDENTIFICATION</scope>
</reference>
<dbReference type="InterPro" id="IPR045030">
    <property type="entry name" value="LYSM1-4"/>
</dbReference>
<evidence type="ECO:0000256" key="2">
    <source>
        <dbReference type="SAM" id="MobiDB-lite"/>
    </source>
</evidence>
<dbReference type="PANTHER" id="PTHR20932">
    <property type="entry name" value="LYSM AND PUTATIVE PEPTIDOGLYCAN-BINDING DOMAIN-CONTAINING PROTEIN"/>
    <property type="match status" value="1"/>
</dbReference>
<dbReference type="RefSeq" id="XP_023657083.1">
    <property type="nucleotide sequence ID" value="XM_023801315.2"/>
</dbReference>
<organism evidence="4 5">
    <name type="scientific">Paramormyrops kingsleyae</name>
    <dbReference type="NCBI Taxonomy" id="1676925"/>
    <lineage>
        <taxon>Eukaryota</taxon>
        <taxon>Metazoa</taxon>
        <taxon>Chordata</taxon>
        <taxon>Craniata</taxon>
        <taxon>Vertebrata</taxon>
        <taxon>Euteleostomi</taxon>
        <taxon>Actinopterygii</taxon>
        <taxon>Neopterygii</taxon>
        <taxon>Teleostei</taxon>
        <taxon>Osteoglossocephala</taxon>
        <taxon>Osteoglossomorpha</taxon>
        <taxon>Osteoglossiformes</taxon>
        <taxon>Mormyridae</taxon>
        <taxon>Paramormyrops</taxon>
    </lineage>
</organism>
<dbReference type="PROSITE" id="PS51782">
    <property type="entry name" value="LYSM"/>
    <property type="match status" value="1"/>
</dbReference>